<feature type="transmembrane region" description="Helical" evidence="1">
    <location>
        <begin position="45"/>
        <end position="64"/>
    </location>
</feature>
<organism evidence="2 3">
    <name type="scientific">Candidatus Limivivens merdigallinarum</name>
    <dbReference type="NCBI Taxonomy" id="2840859"/>
    <lineage>
        <taxon>Bacteria</taxon>
        <taxon>Bacillati</taxon>
        <taxon>Bacillota</taxon>
        <taxon>Clostridia</taxon>
        <taxon>Lachnospirales</taxon>
        <taxon>Lachnospiraceae</taxon>
        <taxon>Lachnospiraceae incertae sedis</taxon>
        <taxon>Candidatus Limivivens</taxon>
    </lineage>
</organism>
<evidence type="ECO:0000313" key="3">
    <source>
        <dbReference type="Proteomes" id="UP000886886"/>
    </source>
</evidence>
<evidence type="ECO:0000313" key="2">
    <source>
        <dbReference type="EMBL" id="HIQ95429.1"/>
    </source>
</evidence>
<comment type="caution">
    <text evidence="2">The sequence shown here is derived from an EMBL/GenBank/DDBJ whole genome shotgun (WGS) entry which is preliminary data.</text>
</comment>
<dbReference type="Proteomes" id="UP000886886">
    <property type="component" value="Unassembled WGS sequence"/>
</dbReference>
<dbReference type="InterPro" id="IPR023804">
    <property type="entry name" value="DUF3792_TM"/>
</dbReference>
<evidence type="ECO:0000256" key="1">
    <source>
        <dbReference type="SAM" id="Phobius"/>
    </source>
</evidence>
<feature type="transmembrane region" description="Helical" evidence="1">
    <location>
        <begin position="12"/>
        <end position="33"/>
    </location>
</feature>
<dbReference type="EMBL" id="DVFT01000032">
    <property type="protein sequence ID" value="HIQ95429.1"/>
    <property type="molecule type" value="Genomic_DNA"/>
</dbReference>
<dbReference type="Pfam" id="PF12670">
    <property type="entry name" value="DUF3792"/>
    <property type="match status" value="1"/>
</dbReference>
<reference evidence="2" key="1">
    <citation type="submission" date="2020-10" db="EMBL/GenBank/DDBJ databases">
        <authorList>
            <person name="Gilroy R."/>
        </authorList>
    </citation>
    <scope>NUCLEOTIDE SEQUENCE</scope>
    <source>
        <strain evidence="2">ChiSjej3B21-11622</strain>
    </source>
</reference>
<reference evidence="2" key="2">
    <citation type="journal article" date="2021" name="PeerJ">
        <title>Extensive microbial diversity within the chicken gut microbiome revealed by metagenomics and culture.</title>
        <authorList>
            <person name="Gilroy R."/>
            <person name="Ravi A."/>
            <person name="Getino M."/>
            <person name="Pursley I."/>
            <person name="Horton D.L."/>
            <person name="Alikhan N.F."/>
            <person name="Baker D."/>
            <person name="Gharbi K."/>
            <person name="Hall N."/>
            <person name="Watson M."/>
            <person name="Adriaenssens E.M."/>
            <person name="Foster-Nyarko E."/>
            <person name="Jarju S."/>
            <person name="Secka A."/>
            <person name="Antonio M."/>
            <person name="Oren A."/>
            <person name="Chaudhuri R.R."/>
            <person name="La Ragione R."/>
            <person name="Hildebrand F."/>
            <person name="Pallen M.J."/>
        </authorList>
    </citation>
    <scope>NUCLEOTIDE SEQUENCE</scope>
    <source>
        <strain evidence="2">ChiSjej3B21-11622</strain>
    </source>
</reference>
<accession>A0A9D0ZTC3</accession>
<protein>
    <submittedName>
        <fullName evidence="2">TIGR04086 family membrane protein</fullName>
    </submittedName>
</protein>
<dbReference type="NCBIfam" id="TIGR04086">
    <property type="entry name" value="TIGR04086_membr"/>
    <property type="match status" value="1"/>
</dbReference>
<gene>
    <name evidence="2" type="ORF">IAB26_02605</name>
</gene>
<sequence length="122" mass="12781">MEKTSWKLKTWHVLRSLLLAYAVTVILLLLLALLLYKLELDEGKISIGIIAVYVLSCFVGGLAAGKASQSRKFIWGLLVGALYFLVLAVVSIASGQGGVPILQMATTGALCAGGGMLGGMLA</sequence>
<keyword evidence="1" id="KW-0812">Transmembrane</keyword>
<name>A0A9D0ZTC3_9FIRM</name>
<feature type="transmembrane region" description="Helical" evidence="1">
    <location>
        <begin position="101"/>
        <end position="121"/>
    </location>
</feature>
<proteinExistence type="predicted"/>
<feature type="transmembrane region" description="Helical" evidence="1">
    <location>
        <begin position="73"/>
        <end position="95"/>
    </location>
</feature>
<keyword evidence="1" id="KW-1133">Transmembrane helix</keyword>
<keyword evidence="1" id="KW-0472">Membrane</keyword>
<dbReference type="AlphaFoldDB" id="A0A9D0ZTC3"/>